<dbReference type="AlphaFoldDB" id="A0A915K7Z6"/>
<dbReference type="SUPFAM" id="SSF52058">
    <property type="entry name" value="L domain-like"/>
    <property type="match status" value="1"/>
</dbReference>
<dbReference type="WBParaSite" id="nRc.2.0.1.t34478-RA">
    <property type="protein sequence ID" value="nRc.2.0.1.t34478-RA"/>
    <property type="gene ID" value="nRc.2.0.1.g34478"/>
</dbReference>
<dbReference type="InterPro" id="IPR032675">
    <property type="entry name" value="LRR_dom_sf"/>
</dbReference>
<organism evidence="1 2">
    <name type="scientific">Romanomermis culicivorax</name>
    <name type="common">Nematode worm</name>
    <dbReference type="NCBI Taxonomy" id="13658"/>
    <lineage>
        <taxon>Eukaryota</taxon>
        <taxon>Metazoa</taxon>
        <taxon>Ecdysozoa</taxon>
        <taxon>Nematoda</taxon>
        <taxon>Enoplea</taxon>
        <taxon>Dorylaimia</taxon>
        <taxon>Mermithida</taxon>
        <taxon>Mermithoidea</taxon>
        <taxon>Mermithidae</taxon>
        <taxon>Romanomermis</taxon>
    </lineage>
</organism>
<dbReference type="Proteomes" id="UP000887565">
    <property type="component" value="Unplaced"/>
</dbReference>
<evidence type="ECO:0000313" key="2">
    <source>
        <dbReference type="WBParaSite" id="nRc.2.0.1.t34478-RA"/>
    </source>
</evidence>
<keyword evidence="1" id="KW-1185">Reference proteome</keyword>
<evidence type="ECO:0000313" key="1">
    <source>
        <dbReference type="Proteomes" id="UP000887565"/>
    </source>
</evidence>
<protein>
    <submittedName>
        <fullName evidence="2">Uncharacterized protein</fullName>
    </submittedName>
</protein>
<accession>A0A915K7Z6</accession>
<dbReference type="Gene3D" id="3.80.10.10">
    <property type="entry name" value="Ribonuclease Inhibitor"/>
    <property type="match status" value="1"/>
</dbReference>
<sequence>MAATGVLPFIRGIDFSHYDFSSDSFPNAVEQMSGLRWMKLCRTNLDRVPNELSQLKNLEHLQMNRNNLTSLHGELSDLPCLRSVIARHNQ</sequence>
<dbReference type="Pfam" id="PF13855">
    <property type="entry name" value="LRR_8"/>
    <property type="match status" value="1"/>
</dbReference>
<reference evidence="2" key="1">
    <citation type="submission" date="2022-11" db="UniProtKB">
        <authorList>
            <consortium name="WormBaseParasite"/>
        </authorList>
    </citation>
    <scope>IDENTIFICATION</scope>
</reference>
<name>A0A915K7Z6_ROMCU</name>
<proteinExistence type="predicted"/>
<dbReference type="InterPro" id="IPR001611">
    <property type="entry name" value="Leu-rich_rpt"/>
</dbReference>
<dbReference type="OMA" id="PNAVEQM"/>